<dbReference type="InterPro" id="IPR029016">
    <property type="entry name" value="GAF-like_dom_sf"/>
</dbReference>
<evidence type="ECO:0000313" key="7">
    <source>
        <dbReference type="Proteomes" id="UP001595645"/>
    </source>
</evidence>
<dbReference type="PROSITE" id="PS51077">
    <property type="entry name" value="HTH_ICLR"/>
    <property type="match status" value="1"/>
</dbReference>
<evidence type="ECO:0000256" key="1">
    <source>
        <dbReference type="ARBA" id="ARBA00023015"/>
    </source>
</evidence>
<dbReference type="PROSITE" id="PS51078">
    <property type="entry name" value="ICLR_ED"/>
    <property type="match status" value="1"/>
</dbReference>
<dbReference type="InterPro" id="IPR036390">
    <property type="entry name" value="WH_DNA-bd_sf"/>
</dbReference>
<dbReference type="SUPFAM" id="SSF46785">
    <property type="entry name" value="Winged helix' DNA-binding domain"/>
    <property type="match status" value="1"/>
</dbReference>
<feature type="domain" description="IclR-ED" evidence="5">
    <location>
        <begin position="80"/>
        <end position="258"/>
    </location>
</feature>
<keyword evidence="3" id="KW-0804">Transcription</keyword>
<evidence type="ECO:0000313" key="6">
    <source>
        <dbReference type="EMBL" id="MFC3453388.1"/>
    </source>
</evidence>
<dbReference type="EMBL" id="JBHRWK010000048">
    <property type="protein sequence ID" value="MFC3453388.1"/>
    <property type="molecule type" value="Genomic_DNA"/>
</dbReference>
<evidence type="ECO:0000259" key="4">
    <source>
        <dbReference type="PROSITE" id="PS51077"/>
    </source>
</evidence>
<accession>A0ABV7P4K6</accession>
<dbReference type="Gene3D" id="3.30.450.40">
    <property type="match status" value="1"/>
</dbReference>
<dbReference type="Pfam" id="PF01614">
    <property type="entry name" value="IclR_C"/>
    <property type="match status" value="1"/>
</dbReference>
<sequence length="272" mass="28730">MSVTTVEAPGTDHRDPLPPSMVERMTLILDAFPGRFARLTLEDVARGTRLPRSTAHRILDQLVTLNWLDHSSLGYSLGRRALHLGGDEYAHGELRASAAPLVHELMVRTGMTVHLAVLDEGRVQYLDKLGGRTATTVPSRVGGHAPASSTALGKAMLAALPAENVDDLVGARPAARTAHSIADLGVLHQELNRIRDRGGVAYERGECFPGIACVAAAVHGPEGPVGAISLVGDLKAPLERLAPLVAHATHRVSALLFPGRPGRRAGAVRAAC</sequence>
<dbReference type="Pfam" id="PF09339">
    <property type="entry name" value="HTH_IclR"/>
    <property type="match status" value="1"/>
</dbReference>
<keyword evidence="7" id="KW-1185">Reference proteome</keyword>
<dbReference type="InterPro" id="IPR050707">
    <property type="entry name" value="HTH_MetabolicPath_Reg"/>
</dbReference>
<dbReference type="PANTHER" id="PTHR30136:SF24">
    <property type="entry name" value="HTH-TYPE TRANSCRIPTIONAL REPRESSOR ALLR"/>
    <property type="match status" value="1"/>
</dbReference>
<dbReference type="Proteomes" id="UP001595645">
    <property type="component" value="Unassembled WGS sequence"/>
</dbReference>
<feature type="domain" description="HTH iclR-type" evidence="4">
    <location>
        <begin position="19"/>
        <end position="79"/>
    </location>
</feature>
<dbReference type="SMART" id="SM00346">
    <property type="entry name" value="HTH_ICLR"/>
    <property type="match status" value="1"/>
</dbReference>
<comment type="caution">
    <text evidence="6">The sequence shown here is derived from an EMBL/GenBank/DDBJ whole genome shotgun (WGS) entry which is preliminary data.</text>
</comment>
<dbReference type="RefSeq" id="WP_378242144.1">
    <property type="nucleotide sequence ID" value="NZ_JBHRWK010000048.1"/>
</dbReference>
<organism evidence="6 7">
    <name type="scientific">Amycolatopsis speibonae</name>
    <dbReference type="NCBI Taxonomy" id="1450224"/>
    <lineage>
        <taxon>Bacteria</taxon>
        <taxon>Bacillati</taxon>
        <taxon>Actinomycetota</taxon>
        <taxon>Actinomycetes</taxon>
        <taxon>Pseudonocardiales</taxon>
        <taxon>Pseudonocardiaceae</taxon>
        <taxon>Amycolatopsis</taxon>
    </lineage>
</organism>
<dbReference type="InterPro" id="IPR036388">
    <property type="entry name" value="WH-like_DNA-bd_sf"/>
</dbReference>
<dbReference type="SUPFAM" id="SSF55781">
    <property type="entry name" value="GAF domain-like"/>
    <property type="match status" value="1"/>
</dbReference>
<evidence type="ECO:0000256" key="3">
    <source>
        <dbReference type="ARBA" id="ARBA00023163"/>
    </source>
</evidence>
<dbReference type="InterPro" id="IPR014757">
    <property type="entry name" value="Tscrpt_reg_IclR_C"/>
</dbReference>
<dbReference type="InterPro" id="IPR005471">
    <property type="entry name" value="Tscrpt_reg_IclR_N"/>
</dbReference>
<name>A0ABV7P4K6_9PSEU</name>
<evidence type="ECO:0000256" key="2">
    <source>
        <dbReference type="ARBA" id="ARBA00023125"/>
    </source>
</evidence>
<protein>
    <submittedName>
        <fullName evidence="6">IclR family transcriptional regulator</fullName>
    </submittedName>
</protein>
<gene>
    <name evidence="6" type="ORF">ACFOSH_28460</name>
</gene>
<keyword evidence="1" id="KW-0805">Transcription regulation</keyword>
<dbReference type="Gene3D" id="1.10.10.10">
    <property type="entry name" value="Winged helix-like DNA-binding domain superfamily/Winged helix DNA-binding domain"/>
    <property type="match status" value="1"/>
</dbReference>
<evidence type="ECO:0000259" key="5">
    <source>
        <dbReference type="PROSITE" id="PS51078"/>
    </source>
</evidence>
<dbReference type="PANTHER" id="PTHR30136">
    <property type="entry name" value="HELIX-TURN-HELIX TRANSCRIPTIONAL REGULATOR, ICLR FAMILY"/>
    <property type="match status" value="1"/>
</dbReference>
<reference evidence="7" key="1">
    <citation type="journal article" date="2019" name="Int. J. Syst. Evol. Microbiol.">
        <title>The Global Catalogue of Microorganisms (GCM) 10K type strain sequencing project: providing services to taxonomists for standard genome sequencing and annotation.</title>
        <authorList>
            <consortium name="The Broad Institute Genomics Platform"/>
            <consortium name="The Broad Institute Genome Sequencing Center for Infectious Disease"/>
            <person name="Wu L."/>
            <person name="Ma J."/>
        </authorList>
    </citation>
    <scope>NUCLEOTIDE SEQUENCE [LARGE SCALE GENOMIC DNA]</scope>
    <source>
        <strain evidence="7">CGMCC 4.7676</strain>
    </source>
</reference>
<keyword evidence="2" id="KW-0238">DNA-binding</keyword>
<proteinExistence type="predicted"/>